<dbReference type="AlphaFoldDB" id="A0A1M4W2W9"/>
<dbReference type="Gene3D" id="3.40.50.300">
    <property type="entry name" value="P-loop containing nucleotide triphosphate hydrolases"/>
    <property type="match status" value="1"/>
</dbReference>
<name>A0A1M4W2W9_9BACL</name>
<proteinExistence type="predicted"/>
<evidence type="ECO:0000313" key="2">
    <source>
        <dbReference type="Proteomes" id="UP000184476"/>
    </source>
</evidence>
<gene>
    <name evidence="1" type="ORF">SAMN05444392_1032</name>
</gene>
<dbReference type="Proteomes" id="UP000184476">
    <property type="component" value="Unassembled WGS sequence"/>
</dbReference>
<organism evidence="1 2">
    <name type="scientific">Seinonella peptonophila</name>
    <dbReference type="NCBI Taxonomy" id="112248"/>
    <lineage>
        <taxon>Bacteria</taxon>
        <taxon>Bacillati</taxon>
        <taxon>Bacillota</taxon>
        <taxon>Bacilli</taxon>
        <taxon>Bacillales</taxon>
        <taxon>Thermoactinomycetaceae</taxon>
        <taxon>Seinonella</taxon>
    </lineage>
</organism>
<accession>A0A1M4W2W9</accession>
<dbReference type="OrthoDB" id="2835040at2"/>
<dbReference type="RefSeq" id="WP_073154116.1">
    <property type="nucleotide sequence ID" value="NZ_FQVL01000003.1"/>
</dbReference>
<sequence>MKTDDRLKKALAHVLWIGGSPDCGKTTIAGLLAKKYGIQVYHFDQYEMDHIRRADPTLQPALFELKKILATSDEREQLEWLWVQRTPAEMTKSAIASWTERIEFVVEDLLKLPKNRMIIAEGPGFFPEVILPLIQSPHQAIWMAPSENFKRESHKRRKKGDFYADFLDDFGIAQQKHIERDLLISGYYKQTACDRYLPFIETDGTQSVDEMVTKLEAYFRPLLI</sequence>
<reference evidence="1 2" key="1">
    <citation type="submission" date="2016-11" db="EMBL/GenBank/DDBJ databases">
        <authorList>
            <person name="Jaros S."/>
            <person name="Januszkiewicz K."/>
            <person name="Wedrychowicz H."/>
        </authorList>
    </citation>
    <scope>NUCLEOTIDE SEQUENCE [LARGE SCALE GENOMIC DNA]</scope>
    <source>
        <strain evidence="1 2">DSM 44666</strain>
    </source>
</reference>
<evidence type="ECO:0000313" key="1">
    <source>
        <dbReference type="EMBL" id="SHE75537.1"/>
    </source>
</evidence>
<protein>
    <submittedName>
        <fullName evidence="1">Uncharacterized protein</fullName>
    </submittedName>
</protein>
<dbReference type="SUPFAM" id="SSF52540">
    <property type="entry name" value="P-loop containing nucleoside triphosphate hydrolases"/>
    <property type="match status" value="1"/>
</dbReference>
<keyword evidence="2" id="KW-1185">Reference proteome</keyword>
<dbReference type="InterPro" id="IPR027417">
    <property type="entry name" value="P-loop_NTPase"/>
</dbReference>
<dbReference type="EMBL" id="FQVL01000003">
    <property type="protein sequence ID" value="SHE75537.1"/>
    <property type="molecule type" value="Genomic_DNA"/>
</dbReference>
<dbReference type="STRING" id="112248.SAMN05444392_1032"/>